<protein>
    <submittedName>
        <fullName evidence="1">Uncharacterized protein</fullName>
    </submittedName>
</protein>
<keyword evidence="2" id="KW-1185">Reference proteome</keyword>
<accession>A0ACC0Y0E6</accession>
<reference evidence="2" key="1">
    <citation type="journal article" date="2023" name="G3 (Bethesda)">
        <title>Genome assembly and association tests identify interacting loci associated with vigor, precocity, and sex in interspecific pistachio rootstocks.</title>
        <authorList>
            <person name="Palmer W."/>
            <person name="Jacygrad E."/>
            <person name="Sagayaradj S."/>
            <person name="Cavanaugh K."/>
            <person name="Han R."/>
            <person name="Bertier L."/>
            <person name="Beede B."/>
            <person name="Kafkas S."/>
            <person name="Golino D."/>
            <person name="Preece J."/>
            <person name="Michelmore R."/>
        </authorList>
    </citation>
    <scope>NUCLEOTIDE SEQUENCE [LARGE SCALE GENOMIC DNA]</scope>
</reference>
<name>A0ACC0Y0E6_9ROSI</name>
<evidence type="ECO:0000313" key="2">
    <source>
        <dbReference type="Proteomes" id="UP001163603"/>
    </source>
</evidence>
<dbReference type="EMBL" id="CM047745">
    <property type="protein sequence ID" value="KAJ0025983.1"/>
    <property type="molecule type" value="Genomic_DNA"/>
</dbReference>
<proteinExistence type="predicted"/>
<dbReference type="Proteomes" id="UP001163603">
    <property type="component" value="Chromosome 10"/>
</dbReference>
<comment type="caution">
    <text evidence="1">The sequence shown here is derived from an EMBL/GenBank/DDBJ whole genome shotgun (WGS) entry which is preliminary data.</text>
</comment>
<sequence length="95" mass="10735">MFRAGIYQSGGELIFQKAERLCEIEGDTDYENLLVGLQKTVIVRGTVECSSEKLLHGEESSKTEDSFPQDIEHCHTEGSYEAHDIFLLTKVLEIK</sequence>
<gene>
    <name evidence="1" type="ORF">Pint_06856</name>
</gene>
<evidence type="ECO:0000313" key="1">
    <source>
        <dbReference type="EMBL" id="KAJ0025983.1"/>
    </source>
</evidence>
<organism evidence="1 2">
    <name type="scientific">Pistacia integerrima</name>
    <dbReference type="NCBI Taxonomy" id="434235"/>
    <lineage>
        <taxon>Eukaryota</taxon>
        <taxon>Viridiplantae</taxon>
        <taxon>Streptophyta</taxon>
        <taxon>Embryophyta</taxon>
        <taxon>Tracheophyta</taxon>
        <taxon>Spermatophyta</taxon>
        <taxon>Magnoliopsida</taxon>
        <taxon>eudicotyledons</taxon>
        <taxon>Gunneridae</taxon>
        <taxon>Pentapetalae</taxon>
        <taxon>rosids</taxon>
        <taxon>malvids</taxon>
        <taxon>Sapindales</taxon>
        <taxon>Anacardiaceae</taxon>
        <taxon>Pistacia</taxon>
    </lineage>
</organism>